<protein>
    <submittedName>
        <fullName evidence="2">Uncharacterized protein</fullName>
    </submittedName>
</protein>
<dbReference type="AlphaFoldDB" id="A0A9P6EE71"/>
<evidence type="ECO:0000256" key="1">
    <source>
        <dbReference type="SAM" id="SignalP"/>
    </source>
</evidence>
<evidence type="ECO:0000313" key="2">
    <source>
        <dbReference type="EMBL" id="KAF9527154.1"/>
    </source>
</evidence>
<dbReference type="EMBL" id="MU157864">
    <property type="protein sequence ID" value="KAF9527154.1"/>
    <property type="molecule type" value="Genomic_DNA"/>
</dbReference>
<gene>
    <name evidence="2" type="ORF">CPB83DRAFT_856843</name>
</gene>
<feature type="chain" id="PRO_5040192301" evidence="1">
    <location>
        <begin position="21"/>
        <end position="126"/>
    </location>
</feature>
<sequence length="126" mass="14551">MWGVKRFGVRMQFSLGLVLATIPLTAQLARLKVEDVPFSPKRLSSPRKEYYSQDVQPLRDTWHDLVRPFLIYPPATKPLISNFSHSPLSSLLLPPATCHLPHLLFSLHFIPLVFSTYHPHYMPYNL</sequence>
<accession>A0A9P6EE71</accession>
<comment type="caution">
    <text evidence="2">The sequence shown here is derived from an EMBL/GenBank/DDBJ whole genome shotgun (WGS) entry which is preliminary data.</text>
</comment>
<evidence type="ECO:0000313" key="3">
    <source>
        <dbReference type="Proteomes" id="UP000807306"/>
    </source>
</evidence>
<keyword evidence="3" id="KW-1185">Reference proteome</keyword>
<proteinExistence type="predicted"/>
<reference evidence="2" key="1">
    <citation type="submission" date="2020-11" db="EMBL/GenBank/DDBJ databases">
        <authorList>
            <consortium name="DOE Joint Genome Institute"/>
            <person name="Ahrendt S."/>
            <person name="Riley R."/>
            <person name="Andreopoulos W."/>
            <person name="Labutti K."/>
            <person name="Pangilinan J."/>
            <person name="Ruiz-Duenas F.J."/>
            <person name="Barrasa J.M."/>
            <person name="Sanchez-Garcia M."/>
            <person name="Camarero S."/>
            <person name="Miyauchi S."/>
            <person name="Serrano A."/>
            <person name="Linde D."/>
            <person name="Babiker R."/>
            <person name="Drula E."/>
            <person name="Ayuso-Fernandez I."/>
            <person name="Pacheco R."/>
            <person name="Padilla G."/>
            <person name="Ferreira P."/>
            <person name="Barriuso J."/>
            <person name="Kellner H."/>
            <person name="Castanera R."/>
            <person name="Alfaro M."/>
            <person name="Ramirez L."/>
            <person name="Pisabarro A.G."/>
            <person name="Kuo A."/>
            <person name="Tritt A."/>
            <person name="Lipzen A."/>
            <person name="He G."/>
            <person name="Yan M."/>
            <person name="Ng V."/>
            <person name="Cullen D."/>
            <person name="Martin F."/>
            <person name="Rosso M.-N."/>
            <person name="Henrissat B."/>
            <person name="Hibbett D."/>
            <person name="Martinez A.T."/>
            <person name="Grigoriev I.V."/>
        </authorList>
    </citation>
    <scope>NUCLEOTIDE SEQUENCE</scope>
    <source>
        <strain evidence="2">CBS 506.95</strain>
    </source>
</reference>
<organism evidence="2 3">
    <name type="scientific">Crepidotus variabilis</name>
    <dbReference type="NCBI Taxonomy" id="179855"/>
    <lineage>
        <taxon>Eukaryota</taxon>
        <taxon>Fungi</taxon>
        <taxon>Dikarya</taxon>
        <taxon>Basidiomycota</taxon>
        <taxon>Agaricomycotina</taxon>
        <taxon>Agaricomycetes</taxon>
        <taxon>Agaricomycetidae</taxon>
        <taxon>Agaricales</taxon>
        <taxon>Agaricineae</taxon>
        <taxon>Crepidotaceae</taxon>
        <taxon>Crepidotus</taxon>
    </lineage>
</organism>
<keyword evidence="1" id="KW-0732">Signal</keyword>
<dbReference type="Proteomes" id="UP000807306">
    <property type="component" value="Unassembled WGS sequence"/>
</dbReference>
<feature type="signal peptide" evidence="1">
    <location>
        <begin position="1"/>
        <end position="20"/>
    </location>
</feature>
<name>A0A9P6EE71_9AGAR</name>